<keyword evidence="1" id="KW-0812">Transmembrane</keyword>
<feature type="transmembrane region" description="Helical" evidence="1">
    <location>
        <begin position="209"/>
        <end position="229"/>
    </location>
</feature>
<feature type="transmembrane region" description="Helical" evidence="1">
    <location>
        <begin position="258"/>
        <end position="276"/>
    </location>
</feature>
<feature type="transmembrane region" description="Helical" evidence="1">
    <location>
        <begin position="82"/>
        <end position="101"/>
    </location>
</feature>
<reference evidence="3" key="1">
    <citation type="submission" date="2019-04" db="EMBL/GenBank/DDBJ databases">
        <title>Microviridin 1777: A Toxic Chymotrypsin Inhibitor Discovered by a Metabologenomic Approach.</title>
        <authorList>
            <person name="Sieber S."/>
            <person name="Grendelmeier S.M."/>
            <person name="Harris L.A."/>
            <person name="Mitchell D.A."/>
            <person name="Gademann K."/>
        </authorList>
    </citation>
    <scope>NUCLEOTIDE SEQUENCE [LARGE SCALE GENOMIC DNA]</scope>
    <source>
        <strain evidence="3">EAWAG127a</strain>
    </source>
</reference>
<evidence type="ECO:0000256" key="1">
    <source>
        <dbReference type="SAM" id="Phobius"/>
    </source>
</evidence>
<feature type="transmembrane region" description="Helical" evidence="1">
    <location>
        <begin position="137"/>
        <end position="156"/>
    </location>
</feature>
<dbReference type="Proteomes" id="UP000325636">
    <property type="component" value="Unassembled WGS sequence"/>
</dbReference>
<dbReference type="AlphaFoldDB" id="A0A5J5LST8"/>
<name>A0A5J5LST8_MICAE</name>
<comment type="caution">
    <text evidence="2">The sequence shown here is derived from an EMBL/GenBank/DDBJ whole genome shotgun (WGS) entry which is preliminary data.</text>
</comment>
<organism evidence="2 3">
    <name type="scientific">Microcystis aeruginosa EAWAG127a</name>
    <dbReference type="NCBI Taxonomy" id="2529855"/>
    <lineage>
        <taxon>Bacteria</taxon>
        <taxon>Bacillati</taxon>
        <taxon>Cyanobacteriota</taxon>
        <taxon>Cyanophyceae</taxon>
        <taxon>Oscillatoriophycideae</taxon>
        <taxon>Chroococcales</taxon>
        <taxon>Microcystaceae</taxon>
        <taxon>Microcystis</taxon>
    </lineage>
</organism>
<accession>A0A5J5LST8</accession>
<feature type="transmembrane region" description="Helical" evidence="1">
    <location>
        <begin position="37"/>
        <end position="58"/>
    </location>
</feature>
<protein>
    <submittedName>
        <fullName evidence="2">Oligosaccharide repeat unit polymerase</fullName>
    </submittedName>
</protein>
<evidence type="ECO:0000313" key="2">
    <source>
        <dbReference type="EMBL" id="KAB0240588.1"/>
    </source>
</evidence>
<feature type="transmembrane region" description="Helical" evidence="1">
    <location>
        <begin position="407"/>
        <end position="437"/>
    </location>
</feature>
<gene>
    <name evidence="2" type="ORF">EZJ55_08355</name>
</gene>
<feature type="transmembrane region" description="Helical" evidence="1">
    <location>
        <begin position="235"/>
        <end position="253"/>
    </location>
</feature>
<feature type="transmembrane region" description="Helical" evidence="1">
    <location>
        <begin position="12"/>
        <end position="30"/>
    </location>
</feature>
<keyword evidence="1" id="KW-0472">Membrane</keyword>
<keyword evidence="1" id="KW-1133">Transmembrane helix</keyword>
<dbReference type="EMBL" id="SRLN01000012">
    <property type="protein sequence ID" value="KAB0240588.1"/>
    <property type="molecule type" value="Genomic_DNA"/>
</dbReference>
<evidence type="ECO:0000313" key="3">
    <source>
        <dbReference type="Proteomes" id="UP000325636"/>
    </source>
</evidence>
<sequence>MMSENEINLVKIVTFAWLLFWAFLSVKNIIFKRYYSAYLVIIISFLFFGVPLLLDLVIGEPKYNFFPGMDNLRVAVRDETTFLVYCMYIAIVPVVLWYNGVPKDKENHGRLLVNNQTFLVDLAGFGNRYKLGKQFKLLIILIGYFLLFLPFIVWTFSPNPGIYSTYGVAGSAAFSEAEYKFHQFIHHSSLLSLGGLITIIILQKDKNLSLMNLYFWASVLIPTFITVWLNGKRNIIAFVIFALILTLLLKKAFSRVKILVFFLGLLLTFVIFSYSYQTSLVRSIATKQVYEISRFDYARDAVLKTSIYSELNPDKLKILDHRLQTVYHALILYTIPRSLWLDKPIPYDYQVYITAVSFKISPKDVIFGLTGTWLAESLSNFGWVGAFIGPMTIALICRFGDSTRNNFLIIFTSFLSIYLLLLSLGYTVPFLIIWLILLTREYYTKKYKKYKGHKI</sequence>
<feature type="transmembrane region" description="Helical" evidence="1">
    <location>
        <begin position="381"/>
        <end position="400"/>
    </location>
</feature>
<dbReference type="RefSeq" id="WP_150976040.1">
    <property type="nucleotide sequence ID" value="NZ_SRLN01000012.1"/>
</dbReference>
<proteinExistence type="predicted"/>
<feature type="transmembrane region" description="Helical" evidence="1">
    <location>
        <begin position="184"/>
        <end position="202"/>
    </location>
</feature>